<dbReference type="SMART" id="SM00530">
    <property type="entry name" value="HTH_XRE"/>
    <property type="match status" value="1"/>
</dbReference>
<accession>A0AAV3XED5</accession>
<comment type="caution">
    <text evidence="2">The sequence shown here is derived from an EMBL/GenBank/DDBJ whole genome shotgun (WGS) entry which is preliminary data.</text>
</comment>
<dbReference type="SUPFAM" id="SSF47413">
    <property type="entry name" value="lambda repressor-like DNA-binding domains"/>
    <property type="match status" value="1"/>
</dbReference>
<dbReference type="Pfam" id="PF01381">
    <property type="entry name" value="HTH_3"/>
    <property type="match status" value="1"/>
</dbReference>
<evidence type="ECO:0000313" key="3">
    <source>
        <dbReference type="Proteomes" id="UP001050975"/>
    </source>
</evidence>
<evidence type="ECO:0000259" key="1">
    <source>
        <dbReference type="PROSITE" id="PS50943"/>
    </source>
</evidence>
<proteinExistence type="predicted"/>
<dbReference type="InterPro" id="IPR010982">
    <property type="entry name" value="Lambda_DNA-bd_dom_sf"/>
</dbReference>
<protein>
    <submittedName>
        <fullName evidence="2">Helix-turn-helix domain-containing protein</fullName>
    </submittedName>
</protein>
<reference evidence="2" key="1">
    <citation type="submission" date="2019-10" db="EMBL/GenBank/DDBJ databases">
        <title>Draft genome sequece of Microseira wollei NIES-4236.</title>
        <authorList>
            <person name="Yamaguchi H."/>
            <person name="Suzuki S."/>
            <person name="Kawachi M."/>
        </authorList>
    </citation>
    <scope>NUCLEOTIDE SEQUENCE</scope>
    <source>
        <strain evidence="2">NIES-4236</strain>
    </source>
</reference>
<keyword evidence="3" id="KW-1185">Reference proteome</keyword>
<dbReference type="Proteomes" id="UP001050975">
    <property type="component" value="Unassembled WGS sequence"/>
</dbReference>
<dbReference type="AlphaFoldDB" id="A0AAV3XED5"/>
<dbReference type="EMBL" id="BLAY01000075">
    <property type="protein sequence ID" value="GET39823.1"/>
    <property type="molecule type" value="Genomic_DNA"/>
</dbReference>
<feature type="domain" description="HTH cro/C1-type" evidence="1">
    <location>
        <begin position="41"/>
        <end position="86"/>
    </location>
</feature>
<dbReference type="Gene3D" id="1.10.260.40">
    <property type="entry name" value="lambda repressor-like DNA-binding domains"/>
    <property type="match status" value="1"/>
</dbReference>
<name>A0AAV3XED5_9CYAN</name>
<organism evidence="2 3">
    <name type="scientific">Microseira wollei NIES-4236</name>
    <dbReference type="NCBI Taxonomy" id="2530354"/>
    <lineage>
        <taxon>Bacteria</taxon>
        <taxon>Bacillati</taxon>
        <taxon>Cyanobacteriota</taxon>
        <taxon>Cyanophyceae</taxon>
        <taxon>Oscillatoriophycideae</taxon>
        <taxon>Aerosakkonematales</taxon>
        <taxon>Aerosakkonemataceae</taxon>
        <taxon>Microseira</taxon>
    </lineage>
</organism>
<dbReference type="CDD" id="cd00093">
    <property type="entry name" value="HTH_XRE"/>
    <property type="match status" value="1"/>
</dbReference>
<gene>
    <name evidence="2" type="ORF">MiSe_45950</name>
</gene>
<evidence type="ECO:0000313" key="2">
    <source>
        <dbReference type="EMBL" id="GET39823.1"/>
    </source>
</evidence>
<sequence>MPIHISDILSITFGEWGSPPVVNIEGRDKLIAIVKKARGAMSQRAFGKLLGVSATAVQLWERGDTVPDTENLAKIAARSGYTLEELLGFLEGKPLSDPSEINQILNKIKVMPLSQVAMIGRAVADRFSEVSESLGA</sequence>
<dbReference type="PROSITE" id="PS50943">
    <property type="entry name" value="HTH_CROC1"/>
    <property type="match status" value="1"/>
</dbReference>
<dbReference type="InterPro" id="IPR001387">
    <property type="entry name" value="Cro/C1-type_HTH"/>
</dbReference>
<dbReference type="GO" id="GO:0003677">
    <property type="term" value="F:DNA binding"/>
    <property type="evidence" value="ECO:0007669"/>
    <property type="project" value="InterPro"/>
</dbReference>